<dbReference type="SUPFAM" id="SSF56672">
    <property type="entry name" value="DNA/RNA polymerases"/>
    <property type="match status" value="1"/>
</dbReference>
<dbReference type="GO" id="GO:0003968">
    <property type="term" value="F:RNA-directed RNA polymerase activity"/>
    <property type="evidence" value="ECO:0007669"/>
    <property type="project" value="UniProtKB-KW"/>
</dbReference>
<evidence type="ECO:0000256" key="3">
    <source>
        <dbReference type="ARBA" id="ARBA00022695"/>
    </source>
</evidence>
<reference evidence="4" key="1">
    <citation type="journal article" date="2019" name="Front. Cell. Infect. Microbiol.">
        <title>Extreme Diversity of Mycoviruses Present in Isolates of Rhizoctonia solani AG2-2 LP From Zoysia japonica From Brazil.</title>
        <authorList>
            <person name="Picarelli M.A.S.C."/>
            <person name="Forgia M."/>
            <person name="Rivas E.B."/>
            <person name="Nerva L."/>
            <person name="Chiapello M."/>
            <person name="Turina M."/>
            <person name="Colariccio A."/>
        </authorList>
    </citation>
    <scope>NUCLEOTIDE SEQUENCE</scope>
</reference>
<proteinExistence type="predicted"/>
<dbReference type="InterPro" id="IPR043502">
    <property type="entry name" value="DNA/RNA_pol_sf"/>
</dbReference>
<dbReference type="Pfam" id="PF05919">
    <property type="entry name" value="Mitovir_RNA_pol"/>
    <property type="match status" value="1"/>
</dbReference>
<dbReference type="EMBL" id="MK372904">
    <property type="protein sequence ID" value="QDW65425.1"/>
    <property type="molecule type" value="Genomic_RNA"/>
</dbReference>
<evidence type="ECO:0000256" key="1">
    <source>
        <dbReference type="ARBA" id="ARBA00022484"/>
    </source>
</evidence>
<dbReference type="PANTHER" id="PTHR34456">
    <property type="entry name" value="MITOVIRUS RNA-DEPENDENT RNA POLYMERASE"/>
    <property type="match status" value="1"/>
</dbReference>
<dbReference type="InterPro" id="IPR008686">
    <property type="entry name" value="RNA_pol_mitovir"/>
</dbReference>
<protein>
    <submittedName>
        <fullName evidence="4">Putative RNA-dependent RNA polymerase</fullName>
    </submittedName>
</protein>
<keyword evidence="1 4" id="KW-0696">RNA-directed RNA polymerase</keyword>
<evidence type="ECO:0000256" key="2">
    <source>
        <dbReference type="ARBA" id="ARBA00022679"/>
    </source>
</evidence>
<keyword evidence="2" id="KW-0808">Transferase</keyword>
<evidence type="ECO:0000313" key="4">
    <source>
        <dbReference type="EMBL" id="QDW65425.1"/>
    </source>
</evidence>
<keyword evidence="3" id="KW-0548">Nucleotidyltransferase</keyword>
<organism evidence="4">
    <name type="scientific">Rhizoctonia solani mitovirus 37</name>
    <dbReference type="NCBI Taxonomy" id="2599426"/>
    <lineage>
        <taxon>Viruses</taxon>
        <taxon>Riboviria</taxon>
        <taxon>Orthornavirae</taxon>
        <taxon>Lenarviricota</taxon>
        <taxon>Howeltoviricetes</taxon>
        <taxon>Cryppavirales</taxon>
        <taxon>Mitoviridae</taxon>
        <taxon>Mitovirus</taxon>
    </lineage>
</organism>
<name>A0A5B8GX06_9VIRU</name>
<sequence length="830" mass="92364">MKNNSNFRKIQNAILYRNRISGGGLVTISKVNATFSRNAKGLLARAFLRIATAIGLRHSAFRFKVIIFFIVRCKHLWNTQGMKGLVIHLKAVSVLFQQSLGEYVLKDPSPLKARPARTGTGLPKIIHAVDRGRIRAGDTRIMRFYMSLFALYRVLEFPGTLNLSTITDGFKGSTEYSGLYAHLLKLTPVFARMLEKVAQKNKVTPLSERGIVPRPIVKSAPGSAGPTVSTNPLVLATNAVNLKALGLNAQIEFFMNFYKGTKIPYPGLPAIWAGAANLPLNLLPSFEHLVGRLGFKDEAAGKVRVFAMVDAWTQWVLEPLHLYMFDILSHISMDGTFDQMKPVRAKAPTATAAYSLDLTAATDRIPMELQERLVAHLVNPEFAANWKTLLVGRKYVAFSPKRGVSAELTYGVGQPMGALSSWSSLAITHHYMVQVSSWLAGVTPVGQWFTDYAVLGDDLVIFNQRVKVHYLKVVAAMGVQCGAHKSLLSPRGVAIEFAKRTLYKGIDISPISLTEFVAANLTLADAIAFARKYDMTFPQLVKFLGYGYKVRGSLWKHIGSLNSRIRALMFAYYVPETEQGLAENLAKGNSPVSEAQIVLVVKTLREIIVEKYLPKVQARFKNYPSTAEVVKDVVSKAYNIIVERFNIKSLLITYVDKALPGQAFPPATEVAPSAYNPLTGTYYRPGFGIDVEEHKDIKEIEVSPAVMDALSSQLRGLTLVLERLTKLVVTEPMAKFRTAGMKLPYTVNDIRYRRTLFSVWRMVVEALKAFSNAGTGEVLFERVQQEPTRFASDPMQMRFWRDYTSAILMVLKRTKGNNNSPNPTPKEPNK</sequence>
<accession>A0A5B8GX06</accession>
<dbReference type="PANTHER" id="PTHR34456:SF13">
    <property type="entry name" value="REVERSE TRANSCRIPTASE DOMAIN-CONTAINING PROTEIN"/>
    <property type="match status" value="1"/>
</dbReference>